<dbReference type="PANTHER" id="PTHR19136:SF81">
    <property type="entry name" value="MOLYBDENUM COFACTOR GUANYLYLTRANSFERASE"/>
    <property type="match status" value="1"/>
</dbReference>
<evidence type="ECO:0000256" key="1">
    <source>
        <dbReference type="ARBA" id="ARBA00022490"/>
    </source>
</evidence>
<name>A0A4P6YBH9_9FLAO</name>
<comment type="function">
    <text evidence="8">Transfers a GMP moiety from GTP to Mo-molybdopterin (Mo-MPT) cofactor (Moco or molybdenum cofactor) to form Mo-molybdopterin guanine dinucleotide (Mo-MGD) cofactor.</text>
</comment>
<dbReference type="Pfam" id="PF12804">
    <property type="entry name" value="NTP_transf_3"/>
    <property type="match status" value="1"/>
</dbReference>
<dbReference type="InterPro" id="IPR025877">
    <property type="entry name" value="MobA-like_NTP_Trfase"/>
</dbReference>
<proteinExistence type="inferred from homology"/>
<dbReference type="CDD" id="cd02503">
    <property type="entry name" value="MobA"/>
    <property type="match status" value="1"/>
</dbReference>
<evidence type="ECO:0000256" key="5">
    <source>
        <dbReference type="ARBA" id="ARBA00022842"/>
    </source>
</evidence>
<dbReference type="GO" id="GO:0005525">
    <property type="term" value="F:GTP binding"/>
    <property type="evidence" value="ECO:0007669"/>
    <property type="project" value="UniProtKB-UniRule"/>
</dbReference>
<dbReference type="Gene3D" id="3.90.550.10">
    <property type="entry name" value="Spore Coat Polysaccharide Biosynthesis Protein SpsA, Chain A"/>
    <property type="match status" value="1"/>
</dbReference>
<evidence type="ECO:0000256" key="8">
    <source>
        <dbReference type="HAMAP-Rule" id="MF_00316"/>
    </source>
</evidence>
<dbReference type="InterPro" id="IPR029044">
    <property type="entry name" value="Nucleotide-diphossugar_trans"/>
</dbReference>
<keyword evidence="4 8" id="KW-0547">Nucleotide-binding</keyword>
<dbReference type="GO" id="GO:0005737">
    <property type="term" value="C:cytoplasm"/>
    <property type="evidence" value="ECO:0007669"/>
    <property type="project" value="UniProtKB-SubCell"/>
</dbReference>
<keyword evidence="10" id="KW-0548">Nucleotidyltransferase</keyword>
<feature type="binding site" evidence="8">
    <location>
        <position position="26"/>
    </location>
    <ligand>
        <name>GTP</name>
        <dbReference type="ChEBI" id="CHEBI:37565"/>
    </ligand>
</feature>
<keyword evidence="5 8" id="KW-0460">Magnesium</keyword>
<organism evidence="10 11">
    <name type="scientific">Flavobacterium nackdongense</name>
    <dbReference type="NCBI Taxonomy" id="2547394"/>
    <lineage>
        <taxon>Bacteria</taxon>
        <taxon>Pseudomonadati</taxon>
        <taxon>Bacteroidota</taxon>
        <taxon>Flavobacteriia</taxon>
        <taxon>Flavobacteriales</taxon>
        <taxon>Flavobacteriaceae</taxon>
        <taxon>Flavobacterium</taxon>
    </lineage>
</organism>
<feature type="binding site" evidence="8">
    <location>
        <begin position="14"/>
        <end position="16"/>
    </location>
    <ligand>
        <name>GTP</name>
        <dbReference type="ChEBI" id="CHEBI:37565"/>
    </ligand>
</feature>
<dbReference type="GO" id="GO:0061603">
    <property type="term" value="F:molybdenum cofactor guanylyltransferase activity"/>
    <property type="evidence" value="ECO:0007669"/>
    <property type="project" value="UniProtKB-EC"/>
</dbReference>
<dbReference type="HAMAP" id="MF_00316">
    <property type="entry name" value="MobA"/>
    <property type="match status" value="1"/>
</dbReference>
<feature type="binding site" evidence="8">
    <location>
        <position position="99"/>
    </location>
    <ligand>
        <name>GTP</name>
        <dbReference type="ChEBI" id="CHEBI:37565"/>
    </ligand>
</feature>
<evidence type="ECO:0000313" key="10">
    <source>
        <dbReference type="EMBL" id="QBN18015.1"/>
    </source>
</evidence>
<dbReference type="KEGG" id="fnk:E1750_04075"/>
<dbReference type="SUPFAM" id="SSF53448">
    <property type="entry name" value="Nucleotide-diphospho-sugar transferases"/>
    <property type="match status" value="1"/>
</dbReference>
<comment type="caution">
    <text evidence="8">Lacks conserved residue(s) required for the propagation of feature annotation.</text>
</comment>
<comment type="subcellular location">
    <subcellularLocation>
        <location evidence="8">Cytoplasm</location>
    </subcellularLocation>
</comment>
<accession>A0A4P6YBH9</accession>
<evidence type="ECO:0000256" key="3">
    <source>
        <dbReference type="ARBA" id="ARBA00022723"/>
    </source>
</evidence>
<dbReference type="OrthoDB" id="9788394at2"/>
<dbReference type="Proteomes" id="UP000291124">
    <property type="component" value="Chromosome"/>
</dbReference>
<dbReference type="GO" id="GO:0006777">
    <property type="term" value="P:Mo-molybdopterin cofactor biosynthetic process"/>
    <property type="evidence" value="ECO:0007669"/>
    <property type="project" value="UniProtKB-KW"/>
</dbReference>
<sequence length="196" mass="22207">MMKTNLKDITGYILAGGKSSRMGTDKGLLLFEGKPMIQYVIEQMQPIFSKVVIVSNNPEYEKFGFEVIPDLIKDSGPAGGIYTALNHSDTKLNFMVSCDMPFVTAAAIEFVIKNSEESQIVLLENKARIEPLFGIYAKDCEPIWLELMEQKVIKLQEMVLRFQLKTIPVENNEIFATSFFKNINTKEDLNNALNRI</sequence>
<dbReference type="EMBL" id="CP037933">
    <property type="protein sequence ID" value="QBN18015.1"/>
    <property type="molecule type" value="Genomic_DNA"/>
</dbReference>
<dbReference type="RefSeq" id="WP_133275544.1">
    <property type="nucleotide sequence ID" value="NZ_CP037933.1"/>
</dbReference>
<feature type="domain" description="MobA-like NTP transferase" evidence="9">
    <location>
        <begin position="11"/>
        <end position="151"/>
    </location>
</feature>
<dbReference type="PANTHER" id="PTHR19136">
    <property type="entry name" value="MOLYBDENUM COFACTOR GUANYLYLTRANSFERASE"/>
    <property type="match status" value="1"/>
</dbReference>
<evidence type="ECO:0000313" key="11">
    <source>
        <dbReference type="Proteomes" id="UP000291124"/>
    </source>
</evidence>
<comment type="catalytic activity">
    <reaction evidence="8">
        <text>Mo-molybdopterin + GTP + H(+) = Mo-molybdopterin guanine dinucleotide + diphosphate</text>
        <dbReference type="Rhea" id="RHEA:34243"/>
        <dbReference type="ChEBI" id="CHEBI:15378"/>
        <dbReference type="ChEBI" id="CHEBI:33019"/>
        <dbReference type="ChEBI" id="CHEBI:37565"/>
        <dbReference type="ChEBI" id="CHEBI:71302"/>
        <dbReference type="ChEBI" id="CHEBI:71310"/>
        <dbReference type="EC" id="2.7.7.77"/>
    </reaction>
</comment>
<feature type="binding site" evidence="8">
    <location>
        <position position="70"/>
    </location>
    <ligand>
        <name>GTP</name>
        <dbReference type="ChEBI" id="CHEBI:37565"/>
    </ligand>
</feature>
<dbReference type="GO" id="GO:0046872">
    <property type="term" value="F:metal ion binding"/>
    <property type="evidence" value="ECO:0007669"/>
    <property type="project" value="UniProtKB-KW"/>
</dbReference>
<comment type="similarity">
    <text evidence="8">Belongs to the MobA family.</text>
</comment>
<feature type="binding site" evidence="8">
    <location>
        <position position="99"/>
    </location>
    <ligand>
        <name>Mg(2+)</name>
        <dbReference type="ChEBI" id="CHEBI:18420"/>
    </ligand>
</feature>
<keyword evidence="7 8" id="KW-0501">Molybdenum cofactor biosynthesis</keyword>
<evidence type="ECO:0000259" key="9">
    <source>
        <dbReference type="Pfam" id="PF12804"/>
    </source>
</evidence>
<evidence type="ECO:0000256" key="4">
    <source>
        <dbReference type="ARBA" id="ARBA00022741"/>
    </source>
</evidence>
<comment type="cofactor">
    <cofactor evidence="8">
        <name>Mg(2+)</name>
        <dbReference type="ChEBI" id="CHEBI:18420"/>
    </cofactor>
</comment>
<reference evidence="11" key="1">
    <citation type="submission" date="2019-03" db="EMBL/GenBank/DDBJ databases">
        <title>Flavobacterium sp.</title>
        <authorList>
            <person name="Kim H."/>
        </authorList>
    </citation>
    <scope>NUCLEOTIDE SEQUENCE [LARGE SCALE GENOMIC DNA]</scope>
    <source>
        <strain evidence="11">GS13</strain>
    </source>
</reference>
<dbReference type="InterPro" id="IPR013482">
    <property type="entry name" value="Molybde_CF_guanTrfase"/>
</dbReference>
<keyword evidence="3 8" id="KW-0479">Metal-binding</keyword>
<keyword evidence="6 8" id="KW-0342">GTP-binding</keyword>
<evidence type="ECO:0000256" key="2">
    <source>
        <dbReference type="ARBA" id="ARBA00022679"/>
    </source>
</evidence>
<dbReference type="EC" id="2.7.7.77" evidence="8"/>
<evidence type="ECO:0000256" key="6">
    <source>
        <dbReference type="ARBA" id="ARBA00023134"/>
    </source>
</evidence>
<dbReference type="AlphaFoldDB" id="A0A4P6YBH9"/>
<protein>
    <recommendedName>
        <fullName evidence="8">Probable molybdenum cofactor guanylyltransferase</fullName>
        <shortName evidence="8">MoCo guanylyltransferase</shortName>
        <ecNumber evidence="8">2.7.7.77</ecNumber>
    </recommendedName>
    <alternativeName>
        <fullName evidence="8">GTP:molybdopterin guanylyltransferase</fullName>
    </alternativeName>
    <alternativeName>
        <fullName evidence="8">Mo-MPT guanylyltransferase</fullName>
    </alternativeName>
    <alternativeName>
        <fullName evidence="8">Molybdopterin guanylyltransferase</fullName>
    </alternativeName>
    <alternativeName>
        <fullName evidence="8">Molybdopterin-guanine dinucleotide synthase</fullName>
        <shortName evidence="8">MGD synthase</shortName>
    </alternativeName>
</protein>
<gene>
    <name evidence="8" type="primary">mobA</name>
    <name evidence="10" type="ORF">E1750_04075</name>
</gene>
<comment type="domain">
    <text evidence="8">The N-terminal domain determines nucleotide recognition and specific binding, while the C-terminal domain determines the specific binding to the target protein.</text>
</comment>
<keyword evidence="2 8" id="KW-0808">Transferase</keyword>
<keyword evidence="11" id="KW-1185">Reference proteome</keyword>
<keyword evidence="1 8" id="KW-0963">Cytoplasm</keyword>
<evidence type="ECO:0000256" key="7">
    <source>
        <dbReference type="ARBA" id="ARBA00023150"/>
    </source>
</evidence>